<name>A0A7J3ZJ06_9CREN</name>
<proteinExistence type="predicted"/>
<dbReference type="InterPro" id="IPR018700">
    <property type="entry name" value="DUF2204"/>
</dbReference>
<evidence type="ECO:0008006" key="2">
    <source>
        <dbReference type="Google" id="ProtNLM"/>
    </source>
</evidence>
<dbReference type="AlphaFoldDB" id="A0A7J3ZJ06"/>
<reference evidence="1" key="1">
    <citation type="journal article" date="2020" name="mSystems">
        <title>Genome- and Community-Level Interaction Insights into Carbon Utilization and Element Cycling Functions of Hydrothermarchaeota in Hydrothermal Sediment.</title>
        <authorList>
            <person name="Zhou Z."/>
            <person name="Liu Y."/>
            <person name="Xu W."/>
            <person name="Pan J."/>
            <person name="Luo Z.H."/>
            <person name="Li M."/>
        </authorList>
    </citation>
    <scope>NUCLEOTIDE SEQUENCE [LARGE SCALE GENOMIC DNA]</scope>
    <source>
        <strain evidence="1">SpSt-1116</strain>
    </source>
</reference>
<organism evidence="1">
    <name type="scientific">Fervidicoccus fontis</name>
    <dbReference type="NCBI Taxonomy" id="683846"/>
    <lineage>
        <taxon>Archaea</taxon>
        <taxon>Thermoproteota</taxon>
        <taxon>Thermoprotei</taxon>
        <taxon>Fervidicoccales</taxon>
        <taxon>Fervidicoccaceae</taxon>
        <taxon>Fervidicoccus</taxon>
    </lineage>
</organism>
<dbReference type="EMBL" id="DRZC01000016">
    <property type="protein sequence ID" value="HHQ80019.1"/>
    <property type="molecule type" value="Genomic_DNA"/>
</dbReference>
<protein>
    <recommendedName>
        <fullName evidence="2">Nucleotidyltransferase family protein</fullName>
    </recommendedName>
</protein>
<comment type="caution">
    <text evidence="1">The sequence shown here is derived from an EMBL/GenBank/DDBJ whole genome shotgun (WGS) entry which is preliminary data.</text>
</comment>
<sequence>MLRRVKCLSGLRFDELLGHIESLSNAGFEFVVIGDVVFSLYTKSKVEHDDLDLFAIKPNPLIDEEAYESYAKDNGFEFERTWAGTPRLVVPEGFSIEFYTNVMEFEMPEQFLDELCKWNVRGVAFESVTLDQQVLLKARAAMISDEHLEELAEIASSIKHLIRRAAIEEYLRCFSEDSIPVMERILKTAGLLT</sequence>
<gene>
    <name evidence="1" type="ORF">ENM78_00930</name>
</gene>
<evidence type="ECO:0000313" key="1">
    <source>
        <dbReference type="EMBL" id="HHQ80019.1"/>
    </source>
</evidence>
<dbReference type="Pfam" id="PF09970">
    <property type="entry name" value="DUF2204"/>
    <property type="match status" value="1"/>
</dbReference>
<accession>A0A7J3ZJ06</accession>